<dbReference type="InterPro" id="IPR037523">
    <property type="entry name" value="VOC_core"/>
</dbReference>
<dbReference type="SUPFAM" id="SSF54593">
    <property type="entry name" value="Glyoxalase/Bleomycin resistance protein/Dihydroxybiphenyl dioxygenase"/>
    <property type="match status" value="1"/>
</dbReference>
<comment type="caution">
    <text evidence="4">The sequence shown here is derived from an EMBL/GenBank/DDBJ whole genome shotgun (WGS) entry which is preliminary data.</text>
</comment>
<sequence>MKKIEHIGIAVKDLEVSNLLFEKLFGVSAYKQEEVASEGVKTSFFRNGPNKIELLEATNPDSPIAKFIEKKGEGIHHIAFEVEDIFSEIERLKKEGFVVLNEIPKKGADNKLVVFLHPKTTNGVLIELCQEIV</sequence>
<dbReference type="PANTHER" id="PTHR43048:SF3">
    <property type="entry name" value="METHYLMALONYL-COA EPIMERASE, MITOCHONDRIAL"/>
    <property type="match status" value="1"/>
</dbReference>
<dbReference type="EC" id="5.1.99.1" evidence="4"/>
<dbReference type="InterPro" id="IPR051785">
    <property type="entry name" value="MMCE/EMCE_epimerase"/>
</dbReference>
<evidence type="ECO:0000256" key="1">
    <source>
        <dbReference type="ARBA" id="ARBA00009308"/>
    </source>
</evidence>
<protein>
    <submittedName>
        <fullName evidence="4">Methylmalonyl-CoA epimerase</fullName>
        <ecNumber evidence="4">5.1.99.1</ecNumber>
    </submittedName>
</protein>
<dbReference type="PANTHER" id="PTHR43048">
    <property type="entry name" value="METHYLMALONYL-COA EPIMERASE"/>
    <property type="match status" value="1"/>
</dbReference>
<keyword evidence="5" id="KW-1185">Reference proteome</keyword>
<dbReference type="InterPro" id="IPR017515">
    <property type="entry name" value="MeMalonyl-CoA_epimerase"/>
</dbReference>
<keyword evidence="2" id="KW-0479">Metal-binding</keyword>
<evidence type="ECO:0000259" key="3">
    <source>
        <dbReference type="PROSITE" id="PS51819"/>
    </source>
</evidence>
<name>A0ABW3IYJ9_9FLAO</name>
<evidence type="ECO:0000313" key="4">
    <source>
        <dbReference type="EMBL" id="MFD0983197.1"/>
    </source>
</evidence>
<dbReference type="Pfam" id="PF13669">
    <property type="entry name" value="Glyoxalase_4"/>
    <property type="match status" value="1"/>
</dbReference>
<accession>A0ABW3IYJ9</accession>
<feature type="domain" description="VOC" evidence="3">
    <location>
        <begin position="3"/>
        <end position="131"/>
    </location>
</feature>
<keyword evidence="4" id="KW-0413">Isomerase</keyword>
<dbReference type="InterPro" id="IPR029068">
    <property type="entry name" value="Glyas_Bleomycin-R_OHBP_Dase"/>
</dbReference>
<dbReference type="Gene3D" id="3.10.180.10">
    <property type="entry name" value="2,3-Dihydroxybiphenyl 1,2-Dioxygenase, domain 1"/>
    <property type="match status" value="1"/>
</dbReference>
<evidence type="ECO:0000313" key="5">
    <source>
        <dbReference type="Proteomes" id="UP001597051"/>
    </source>
</evidence>
<reference evidence="5" key="1">
    <citation type="journal article" date="2019" name="Int. J. Syst. Evol. Microbiol.">
        <title>The Global Catalogue of Microorganisms (GCM) 10K type strain sequencing project: providing services to taxonomists for standard genome sequencing and annotation.</title>
        <authorList>
            <consortium name="The Broad Institute Genomics Platform"/>
            <consortium name="The Broad Institute Genome Sequencing Center for Infectious Disease"/>
            <person name="Wu L."/>
            <person name="Ma J."/>
        </authorList>
    </citation>
    <scope>NUCLEOTIDE SEQUENCE [LARGE SCALE GENOMIC DNA]</scope>
    <source>
        <strain evidence="5">CECT 7649</strain>
    </source>
</reference>
<dbReference type="PROSITE" id="PS51819">
    <property type="entry name" value="VOC"/>
    <property type="match status" value="1"/>
</dbReference>
<dbReference type="NCBIfam" id="TIGR03081">
    <property type="entry name" value="metmalonyl_epim"/>
    <property type="match status" value="1"/>
</dbReference>
<dbReference type="Proteomes" id="UP001597051">
    <property type="component" value="Unassembled WGS sequence"/>
</dbReference>
<dbReference type="EMBL" id="JBHTIZ010000005">
    <property type="protein sequence ID" value="MFD0983197.1"/>
    <property type="molecule type" value="Genomic_DNA"/>
</dbReference>
<comment type="similarity">
    <text evidence="1">Belongs to the methylmalonyl-CoA epimerase family.</text>
</comment>
<evidence type="ECO:0000256" key="2">
    <source>
        <dbReference type="ARBA" id="ARBA00022723"/>
    </source>
</evidence>
<dbReference type="RefSeq" id="WP_379752584.1">
    <property type="nucleotide sequence ID" value="NZ_JBHSYB010000002.1"/>
</dbReference>
<proteinExistence type="inferred from homology"/>
<gene>
    <name evidence="4" type="primary">mce</name>
    <name evidence="4" type="ORF">ACFQ0S_01780</name>
</gene>
<dbReference type="CDD" id="cd07249">
    <property type="entry name" value="MMCE"/>
    <property type="match status" value="1"/>
</dbReference>
<organism evidence="4 5">
    <name type="scientific">Flavobacterium myungsuense</name>
    <dbReference type="NCBI Taxonomy" id="651823"/>
    <lineage>
        <taxon>Bacteria</taxon>
        <taxon>Pseudomonadati</taxon>
        <taxon>Bacteroidota</taxon>
        <taxon>Flavobacteriia</taxon>
        <taxon>Flavobacteriales</taxon>
        <taxon>Flavobacteriaceae</taxon>
        <taxon>Flavobacterium</taxon>
    </lineage>
</organism>
<dbReference type="GO" id="GO:0004493">
    <property type="term" value="F:methylmalonyl-CoA epimerase activity"/>
    <property type="evidence" value="ECO:0007669"/>
    <property type="project" value="UniProtKB-EC"/>
</dbReference>